<feature type="compositionally biased region" description="Low complexity" evidence="2">
    <location>
        <begin position="326"/>
        <end position="337"/>
    </location>
</feature>
<dbReference type="GO" id="GO:0005905">
    <property type="term" value="C:clathrin-coated pit"/>
    <property type="evidence" value="ECO:0007669"/>
    <property type="project" value="TreeGrafter"/>
</dbReference>
<dbReference type="PANTHER" id="PTHR22951:SF5">
    <property type="entry name" value="PHOSPHATIDYLINOSITOL-BINDING CLATHRIN ASSEMBLY PROTEIN LAP"/>
    <property type="match status" value="1"/>
</dbReference>
<dbReference type="GO" id="GO:0048268">
    <property type="term" value="P:clathrin coat assembly"/>
    <property type="evidence" value="ECO:0007669"/>
    <property type="project" value="InterPro"/>
</dbReference>
<dbReference type="InterPro" id="IPR014712">
    <property type="entry name" value="ANTH_dom_sf"/>
</dbReference>
<protein>
    <submittedName>
        <fullName evidence="4">ENTH domain-containing protein</fullName>
    </submittedName>
</protein>
<dbReference type="InterPro" id="IPR008942">
    <property type="entry name" value="ENTH_VHS"/>
</dbReference>
<evidence type="ECO:0000256" key="1">
    <source>
        <dbReference type="ARBA" id="ARBA00008011"/>
    </source>
</evidence>
<dbReference type="SUPFAM" id="SSF48464">
    <property type="entry name" value="ENTH/VHS domain"/>
    <property type="match status" value="1"/>
</dbReference>
<dbReference type="GO" id="GO:0008021">
    <property type="term" value="C:synaptic vesicle"/>
    <property type="evidence" value="ECO:0007669"/>
    <property type="project" value="TreeGrafter"/>
</dbReference>
<feature type="region of interest" description="Disordered" evidence="2">
    <location>
        <begin position="318"/>
        <end position="339"/>
    </location>
</feature>
<dbReference type="Gene3D" id="1.25.40.90">
    <property type="match status" value="1"/>
</dbReference>
<evidence type="ECO:0000256" key="2">
    <source>
        <dbReference type="SAM" id="MobiDB-lite"/>
    </source>
</evidence>
<dbReference type="InterPro" id="IPR045192">
    <property type="entry name" value="AP180-like"/>
</dbReference>
<dbReference type="SMART" id="SM00273">
    <property type="entry name" value="ENTH"/>
    <property type="match status" value="1"/>
</dbReference>
<name>A0A5K3F8P0_MESCO</name>
<dbReference type="GO" id="GO:0032050">
    <property type="term" value="F:clathrin heavy chain binding"/>
    <property type="evidence" value="ECO:0007669"/>
    <property type="project" value="TreeGrafter"/>
</dbReference>
<dbReference type="GO" id="GO:0005545">
    <property type="term" value="F:1-phosphatidylinositol binding"/>
    <property type="evidence" value="ECO:0007669"/>
    <property type="project" value="InterPro"/>
</dbReference>
<dbReference type="Pfam" id="PF07651">
    <property type="entry name" value="ANTH"/>
    <property type="match status" value="1"/>
</dbReference>
<organism evidence="4">
    <name type="scientific">Mesocestoides corti</name>
    <name type="common">Flatworm</name>
    <dbReference type="NCBI Taxonomy" id="53468"/>
    <lineage>
        <taxon>Eukaryota</taxon>
        <taxon>Metazoa</taxon>
        <taxon>Spiralia</taxon>
        <taxon>Lophotrochozoa</taxon>
        <taxon>Platyhelminthes</taxon>
        <taxon>Cestoda</taxon>
        <taxon>Eucestoda</taxon>
        <taxon>Cyclophyllidea</taxon>
        <taxon>Mesocestoididae</taxon>
        <taxon>Mesocestoides</taxon>
    </lineage>
</organism>
<dbReference type="AlphaFoldDB" id="A0A5K3F8P0"/>
<comment type="similarity">
    <text evidence="1">Belongs to the PICALM/SNAP91 family.</text>
</comment>
<dbReference type="GO" id="GO:0000149">
    <property type="term" value="F:SNARE binding"/>
    <property type="evidence" value="ECO:0007669"/>
    <property type="project" value="TreeGrafter"/>
</dbReference>
<dbReference type="PROSITE" id="PS50942">
    <property type="entry name" value="ENTH"/>
    <property type="match status" value="1"/>
</dbReference>
<dbReference type="GO" id="GO:0016185">
    <property type="term" value="P:synaptic vesicle budding from presynaptic endocytic zone membrane"/>
    <property type="evidence" value="ECO:0007669"/>
    <property type="project" value="TreeGrafter"/>
</dbReference>
<dbReference type="SUPFAM" id="SSF89009">
    <property type="entry name" value="GAT-like domain"/>
    <property type="match status" value="1"/>
</dbReference>
<dbReference type="InterPro" id="IPR013809">
    <property type="entry name" value="ENTH"/>
</dbReference>
<reference evidence="4" key="1">
    <citation type="submission" date="2019-11" db="UniProtKB">
        <authorList>
            <consortium name="WormBaseParasite"/>
        </authorList>
    </citation>
    <scope>IDENTIFICATION</scope>
</reference>
<dbReference type="InterPro" id="IPR011417">
    <property type="entry name" value="ANTH_dom"/>
</dbReference>
<sequence length="673" mass="73257">MAGRAVRRLAGNGTGQSLVDRMTSMKHSISGSLIAKTICKATTEEMNAPKRKHLNSNFSLFLTHFVVLVNCTYEPRLSMPEFANYIISRSHNSSWVVSFKALITIHHLMNCGSERFSQYLASNNCHLAAPRPFERSNSQAVTMLVFIRQYARYLDSRSSSYREVAFDFCKIKRKADEVNMKTMPQAKLFKVLPPLERQIDALIAFDASSSELLNGVVLAAYFLLYKDLIRLYAVYNEGMINIIEKFFSMSKKDCQEALRIYKAFLKRMEQVNQFVKVAEACDSLQMDDGFGKQSLIFKPVPASVLDALEQHLAHLEGKKLADPKKTSPTPSSSSQPSAVTGDLLLLQEASQQNLSVEQQRIIEEERQRLEAFVSQARSKCPGSTTERAVGGSVERSSSDGDLLELFTGCPADTGKKTDATNNTLFDDFFFEPAMPSSSSHLALSSVPVGGGSGGVSQPRPLSQFLSESTSVSNTAVPNPNNPFLPANSSPWPLEVAPSATVTPSVPCVDNGLASSASNQPNATIDLDSRLAELAGQLTVSNARGCANMGWSAGGRQFAPPQLSPPPTGPLVRPQPSTMNPWVGAGGGLQLASANNNPLSNQVFNPPSQAVSRPASQVVYRPQAQSSTPPNVGLTNANQYVAFVHRPPLNSFHQRPQFQATVPINTPNPLNPFL</sequence>
<dbReference type="PANTHER" id="PTHR22951">
    <property type="entry name" value="CLATHRIN ASSEMBLY PROTEIN"/>
    <property type="match status" value="1"/>
</dbReference>
<dbReference type="GO" id="GO:0072583">
    <property type="term" value="P:clathrin-dependent endocytosis"/>
    <property type="evidence" value="ECO:0007669"/>
    <property type="project" value="InterPro"/>
</dbReference>
<feature type="region of interest" description="Disordered" evidence="2">
    <location>
        <begin position="374"/>
        <end position="397"/>
    </location>
</feature>
<feature type="domain" description="ENTH" evidence="3">
    <location>
        <begin position="26"/>
        <end position="168"/>
    </location>
</feature>
<accession>A0A5K3F8P0</accession>
<feature type="compositionally biased region" description="Polar residues" evidence="2">
    <location>
        <begin position="375"/>
        <end position="386"/>
    </location>
</feature>
<dbReference type="WBParaSite" id="MCU_005851-RF">
    <property type="protein sequence ID" value="MCU_005851-RF"/>
    <property type="gene ID" value="MCU_005851"/>
</dbReference>
<dbReference type="Gene3D" id="1.20.58.150">
    <property type="entry name" value="ANTH domain"/>
    <property type="match status" value="1"/>
</dbReference>
<dbReference type="GO" id="GO:0030136">
    <property type="term" value="C:clathrin-coated vesicle"/>
    <property type="evidence" value="ECO:0007669"/>
    <property type="project" value="InterPro"/>
</dbReference>
<proteinExistence type="inferred from homology"/>
<evidence type="ECO:0000313" key="4">
    <source>
        <dbReference type="WBParaSite" id="MCU_005851-RF"/>
    </source>
</evidence>
<evidence type="ECO:0000259" key="3">
    <source>
        <dbReference type="PROSITE" id="PS50942"/>
    </source>
</evidence>
<dbReference type="GO" id="GO:0005546">
    <property type="term" value="F:phosphatidylinositol-4,5-bisphosphate binding"/>
    <property type="evidence" value="ECO:0007669"/>
    <property type="project" value="TreeGrafter"/>
</dbReference>
<dbReference type="GO" id="GO:0098894">
    <property type="term" value="C:extrinsic component of presynaptic endocytic zone membrane"/>
    <property type="evidence" value="ECO:0007669"/>
    <property type="project" value="TreeGrafter"/>
</dbReference>